<reference evidence="1 2" key="1">
    <citation type="journal article" date="2018" name="Int. J. Syst. Evol. Microbiol.">
        <title>Flavobacterium chryseum sp. nov. and Flavobacterium psychroterrae sp. nov., novel environmental bacteria isolated from Antarctica.</title>
        <authorList>
            <person name="Kralova S."/>
            <person name="Svec P."/>
            <person name="Busse H.J."/>
            <person name="Stankova E."/>
            <person name="Vaczi P."/>
            <person name="Sedlacek I."/>
        </authorList>
    </citation>
    <scope>NUCLEOTIDE SEQUENCE [LARGE SCALE GENOMIC DNA]</scope>
    <source>
        <strain evidence="1 2">CCM 8827</strain>
    </source>
</reference>
<sequence length="396" mass="45632">MTLAQEFNSLNGLIVSRKTLENLLLKAEKEKHTVISKRVIKVLQAFKDDTFLIEINNLVEPYGLNAPDKMAFEMHTNLNPKRVWRKPVIQRKDSYKKSKPKVLDQLKKSKTVIKNQKKIAIKKTIAKPIEEKKIFLKPVAKKTERVATKIKPVAMVNINKNSLAYKMSNKPTKVDLFKIDNTDISEFLGKIERKEKESVVISLTGGQGSMKTRMCFQFINTFAQNYKVGHASIEEHPESSLYYDKANEYLNNQALIDTEAPEIKSIADLDRLIKNNDVIVIDSFSKMQEMHKGFEVDKDLRKKYDGKLFIVIFQQTTDGKMRGGSKSQFDADVVLFTEKMSNYKENYIWADKNRYQDKPLDELKFNIFSKKLVRATPEAPPEPLAIQIKKLSFTVN</sequence>
<dbReference type="Proteomes" id="UP000722625">
    <property type="component" value="Unassembled WGS sequence"/>
</dbReference>
<evidence type="ECO:0008006" key="3">
    <source>
        <dbReference type="Google" id="ProtNLM"/>
    </source>
</evidence>
<dbReference type="RefSeq" id="WP_213299795.1">
    <property type="nucleotide sequence ID" value="NZ_JAGYVZ010000010.1"/>
</dbReference>
<dbReference type="SUPFAM" id="SSF52540">
    <property type="entry name" value="P-loop containing nucleoside triphosphate hydrolases"/>
    <property type="match status" value="1"/>
</dbReference>
<accession>A0ABS5PBQ5</accession>
<evidence type="ECO:0000313" key="1">
    <source>
        <dbReference type="EMBL" id="MBS7231734.1"/>
    </source>
</evidence>
<dbReference type="InterPro" id="IPR027417">
    <property type="entry name" value="P-loop_NTPase"/>
</dbReference>
<gene>
    <name evidence="1" type="ORF">KHA90_11920</name>
</gene>
<name>A0ABS5PBQ5_9FLAO</name>
<comment type="caution">
    <text evidence="1">The sequence shown here is derived from an EMBL/GenBank/DDBJ whole genome shotgun (WGS) entry which is preliminary data.</text>
</comment>
<organism evidence="1 2">
    <name type="scientific">Flavobacterium psychroterrae</name>
    <dbReference type="NCBI Taxonomy" id="2133767"/>
    <lineage>
        <taxon>Bacteria</taxon>
        <taxon>Pseudomonadati</taxon>
        <taxon>Bacteroidota</taxon>
        <taxon>Flavobacteriia</taxon>
        <taxon>Flavobacteriales</taxon>
        <taxon>Flavobacteriaceae</taxon>
        <taxon>Flavobacterium</taxon>
    </lineage>
</organism>
<proteinExistence type="predicted"/>
<protein>
    <recommendedName>
        <fullName evidence="3">Antirestriction protein</fullName>
    </recommendedName>
</protein>
<keyword evidence="2" id="KW-1185">Reference proteome</keyword>
<evidence type="ECO:0000313" key="2">
    <source>
        <dbReference type="Proteomes" id="UP000722625"/>
    </source>
</evidence>
<dbReference type="EMBL" id="JAGYVZ010000010">
    <property type="protein sequence ID" value="MBS7231734.1"/>
    <property type="molecule type" value="Genomic_DNA"/>
</dbReference>
<dbReference type="Gene3D" id="3.40.50.300">
    <property type="entry name" value="P-loop containing nucleotide triphosphate hydrolases"/>
    <property type="match status" value="1"/>
</dbReference>